<dbReference type="Proteomes" id="UP000249203">
    <property type="component" value="Unassembled WGS sequence"/>
</dbReference>
<proteinExistence type="predicted"/>
<reference evidence="3 5" key="1">
    <citation type="journal article" date="2018" name="Front. Microbiol.">
        <title>Genome-Based Analysis Reveals the Taxonomy and Diversity of the Family Idiomarinaceae.</title>
        <authorList>
            <person name="Liu Y."/>
            <person name="Lai Q."/>
            <person name="Shao Z."/>
        </authorList>
    </citation>
    <scope>NUCLEOTIDE SEQUENCE [LARGE SCALE GENOMIC DNA]</scope>
    <source>
        <strain evidence="3 5">CF12-14</strain>
    </source>
</reference>
<reference evidence="2 4" key="2">
    <citation type="submission" date="2018-06" db="EMBL/GenBank/DDBJ databases">
        <title>Genomic Encyclopedia of Type Strains, Phase III (KMG-III): the genomes of soil and plant-associated and newly described type strains.</title>
        <authorList>
            <person name="Whitman W."/>
        </authorList>
    </citation>
    <scope>NUCLEOTIDE SEQUENCE [LARGE SCALE GENOMIC DNA]</scope>
    <source>
        <strain evidence="2 4">CGMCC 1.15366</strain>
    </source>
</reference>
<dbReference type="PANTHER" id="PTHR40590">
    <property type="entry name" value="CYTOPLASMIC PROTEIN-RELATED"/>
    <property type="match status" value="1"/>
</dbReference>
<dbReference type="InterPro" id="IPR047111">
    <property type="entry name" value="YbaP-like"/>
</dbReference>
<organism evidence="2 4">
    <name type="scientific">Aliidiomarina maris</name>
    <dbReference type="NCBI Taxonomy" id="531312"/>
    <lineage>
        <taxon>Bacteria</taxon>
        <taxon>Pseudomonadati</taxon>
        <taxon>Pseudomonadota</taxon>
        <taxon>Gammaproteobacteria</taxon>
        <taxon>Alteromonadales</taxon>
        <taxon>Idiomarinaceae</taxon>
        <taxon>Aliidiomarina</taxon>
    </lineage>
</organism>
<dbReference type="EMBL" id="PIPK01000005">
    <property type="protein sequence ID" value="RUO24861.1"/>
    <property type="molecule type" value="Genomic_DNA"/>
</dbReference>
<dbReference type="CDD" id="cd14789">
    <property type="entry name" value="Tiki"/>
    <property type="match status" value="1"/>
</dbReference>
<dbReference type="AlphaFoldDB" id="A0A327X1Y6"/>
<protein>
    <submittedName>
        <fullName evidence="3">TraB/GumN family protein</fullName>
    </submittedName>
</protein>
<evidence type="ECO:0000313" key="5">
    <source>
        <dbReference type="Proteomes" id="UP000287865"/>
    </source>
</evidence>
<sequence length="286" mass="32172">MNMMRIFQGALLSTLLMVSSAHASLLWKISGNDLEQPSYLFGTIHLICGQDFYMDERIEQAFASTDALVMELDMSAAQTMMRLQQLMVSPTGPYLQDHLSEEQLAEVDAYFVDNFGAGVAQLGVLKPMALSSMVMVAGLPCTDIKSYELEFAQMAEAHDMSVMELESVEFQMGIFDDIPVAEQVGWLYEAISNEEQAQSMLREMKQTYLREDLDALMDIMQQDPQFADHMDVLLDQRNQNWIAPIRDMVHEQSVFIAVGAGHLPGEQGVIQLLQQAGYQVEPITRQ</sequence>
<dbReference type="InterPro" id="IPR002816">
    <property type="entry name" value="TraB/PrgY/GumN_fam"/>
</dbReference>
<dbReference type="EMBL" id="QLMD01000005">
    <property type="protein sequence ID" value="RAJ98314.1"/>
    <property type="molecule type" value="Genomic_DNA"/>
</dbReference>
<evidence type="ECO:0000313" key="2">
    <source>
        <dbReference type="EMBL" id="RAJ98314.1"/>
    </source>
</evidence>
<name>A0A327X1Y6_9GAMM</name>
<keyword evidence="5" id="KW-1185">Reference proteome</keyword>
<dbReference type="OrthoDB" id="357294at2"/>
<dbReference type="PANTHER" id="PTHR40590:SF1">
    <property type="entry name" value="CYTOPLASMIC PROTEIN"/>
    <property type="match status" value="1"/>
</dbReference>
<evidence type="ECO:0000256" key="1">
    <source>
        <dbReference type="SAM" id="SignalP"/>
    </source>
</evidence>
<dbReference type="Pfam" id="PF01963">
    <property type="entry name" value="TraB_PrgY_gumN"/>
    <property type="match status" value="1"/>
</dbReference>
<feature type="signal peptide" evidence="1">
    <location>
        <begin position="1"/>
        <end position="23"/>
    </location>
</feature>
<dbReference type="Proteomes" id="UP000287865">
    <property type="component" value="Unassembled WGS sequence"/>
</dbReference>
<evidence type="ECO:0000313" key="4">
    <source>
        <dbReference type="Proteomes" id="UP000249203"/>
    </source>
</evidence>
<accession>A0A327X1Y6</accession>
<evidence type="ECO:0000313" key="3">
    <source>
        <dbReference type="EMBL" id="RUO24861.1"/>
    </source>
</evidence>
<gene>
    <name evidence="2" type="ORF">B0I24_10566</name>
    <name evidence="3" type="ORF">CWE07_07405</name>
</gene>
<feature type="chain" id="PRO_5016253811" evidence="1">
    <location>
        <begin position="24"/>
        <end position="286"/>
    </location>
</feature>
<dbReference type="RefSeq" id="WP_111569160.1">
    <property type="nucleotide sequence ID" value="NZ_PIPK01000005.1"/>
</dbReference>
<keyword evidence="1" id="KW-0732">Signal</keyword>
<comment type="caution">
    <text evidence="2">The sequence shown here is derived from an EMBL/GenBank/DDBJ whole genome shotgun (WGS) entry which is preliminary data.</text>
</comment>